<dbReference type="PANTHER" id="PTHR21538:SF26">
    <property type="entry name" value="ANILLIN ISOFORM X1"/>
    <property type="match status" value="1"/>
</dbReference>
<proteinExistence type="predicted"/>
<accession>A0A444V3S8</accession>
<dbReference type="InterPro" id="IPR051364">
    <property type="entry name" value="Cytokinesis/Rho-signaling"/>
</dbReference>
<dbReference type="GO" id="GO:0005826">
    <property type="term" value="C:actomyosin contractile ring"/>
    <property type="evidence" value="ECO:0007669"/>
    <property type="project" value="TreeGrafter"/>
</dbReference>
<sequence length="141" mass="15342">MLLHRHTRPVRARYGTGASPPAHPTREGLVRYGCFSTDYPTPEKRLSLLSELSHLKGMGSQQQGTEPSTKEPCRGTLSISNLRLPLNVEFVSSALAKTGKPSHYFFVLIRYGSSNIVSTPLATAVDAQKGDTIAFPTSITL</sequence>
<gene>
    <name evidence="3" type="ORF">EOD39_17283</name>
</gene>
<dbReference type="GO" id="GO:0031106">
    <property type="term" value="P:septin ring organization"/>
    <property type="evidence" value="ECO:0007669"/>
    <property type="project" value="TreeGrafter"/>
</dbReference>
<dbReference type="PANTHER" id="PTHR21538">
    <property type="entry name" value="ANILLIN/RHOTEKIN RTKN"/>
    <property type="match status" value="1"/>
</dbReference>
<name>A0A444V3S8_ACIRT</name>
<keyword evidence="4" id="KW-1185">Reference proteome</keyword>
<feature type="compositionally biased region" description="Basic residues" evidence="1">
    <location>
        <begin position="1"/>
        <end position="11"/>
    </location>
</feature>
<feature type="region of interest" description="Disordered" evidence="1">
    <location>
        <begin position="1"/>
        <end position="25"/>
    </location>
</feature>
<comment type="caution">
    <text evidence="3">The sequence shown here is derived from an EMBL/GenBank/DDBJ whole genome shotgun (WGS) entry which is preliminary data.</text>
</comment>
<dbReference type="EMBL" id="SCEB01002694">
    <property type="protein sequence ID" value="RXM95070.1"/>
    <property type="molecule type" value="Genomic_DNA"/>
</dbReference>
<reference evidence="3 4" key="1">
    <citation type="submission" date="2019-01" db="EMBL/GenBank/DDBJ databases">
        <title>Draft Genome and Complete Hox-Cluster Characterization of the Sterlet Sturgeon (Acipenser ruthenus).</title>
        <authorList>
            <person name="Wei Q."/>
        </authorList>
    </citation>
    <scope>NUCLEOTIDE SEQUENCE [LARGE SCALE GENOMIC DNA]</scope>
    <source>
        <strain evidence="3">WHYD16114868_AA</strain>
        <tissue evidence="3">Blood</tissue>
    </source>
</reference>
<evidence type="ECO:0000313" key="4">
    <source>
        <dbReference type="Proteomes" id="UP000289886"/>
    </source>
</evidence>
<feature type="domain" description="Anillin homology" evidence="2">
    <location>
        <begin position="73"/>
        <end position="141"/>
    </location>
</feature>
<organism evidence="3 4">
    <name type="scientific">Acipenser ruthenus</name>
    <name type="common">Sterlet sturgeon</name>
    <dbReference type="NCBI Taxonomy" id="7906"/>
    <lineage>
        <taxon>Eukaryota</taxon>
        <taxon>Metazoa</taxon>
        <taxon>Chordata</taxon>
        <taxon>Craniata</taxon>
        <taxon>Vertebrata</taxon>
        <taxon>Euteleostomi</taxon>
        <taxon>Actinopterygii</taxon>
        <taxon>Chondrostei</taxon>
        <taxon>Acipenseriformes</taxon>
        <taxon>Acipenseridae</taxon>
        <taxon>Acipenser</taxon>
    </lineage>
</organism>
<dbReference type="Proteomes" id="UP000289886">
    <property type="component" value="Unassembled WGS sequence"/>
</dbReference>
<protein>
    <submittedName>
        <fullName evidence="3">Actin-binding protein anillin</fullName>
    </submittedName>
</protein>
<dbReference type="InterPro" id="IPR012966">
    <property type="entry name" value="AHD"/>
</dbReference>
<evidence type="ECO:0000256" key="1">
    <source>
        <dbReference type="SAM" id="MobiDB-lite"/>
    </source>
</evidence>
<dbReference type="GO" id="GO:0000915">
    <property type="term" value="P:actomyosin contractile ring assembly"/>
    <property type="evidence" value="ECO:0007669"/>
    <property type="project" value="TreeGrafter"/>
</dbReference>
<dbReference type="AlphaFoldDB" id="A0A444V3S8"/>
<evidence type="ECO:0000313" key="3">
    <source>
        <dbReference type="EMBL" id="RXM95070.1"/>
    </source>
</evidence>
<evidence type="ECO:0000259" key="2">
    <source>
        <dbReference type="Pfam" id="PF08174"/>
    </source>
</evidence>
<dbReference type="GO" id="GO:0000281">
    <property type="term" value="P:mitotic cytokinesis"/>
    <property type="evidence" value="ECO:0007669"/>
    <property type="project" value="TreeGrafter"/>
</dbReference>
<dbReference type="Pfam" id="PF08174">
    <property type="entry name" value="Anillin"/>
    <property type="match status" value="1"/>
</dbReference>